<evidence type="ECO:0000256" key="6">
    <source>
        <dbReference type="ARBA" id="ARBA00023136"/>
    </source>
</evidence>
<sequence length="137" mass="14186">MARTRSSLASLIVALAAVGLVGCLLNGLGRSMQRLSTFVPAPLMAAQVGERLAAQQADAGRALYAAALGAATAQPAPALALEEDEEGFDVRILAVLALPLLAVSWALFNVWRVAFRQVVRIGESKSGSSKLGLAAED</sequence>
<evidence type="ECO:0000256" key="3">
    <source>
        <dbReference type="ARBA" id="ARBA00022692"/>
    </source>
</evidence>
<dbReference type="GO" id="GO:0030145">
    <property type="term" value="F:manganese ion binding"/>
    <property type="evidence" value="ECO:0007669"/>
    <property type="project" value="InterPro"/>
</dbReference>
<evidence type="ECO:0000256" key="1">
    <source>
        <dbReference type="ARBA" id="ARBA00004370"/>
    </source>
</evidence>
<dbReference type="PROSITE" id="PS51257">
    <property type="entry name" value="PROKAR_LIPOPROTEIN"/>
    <property type="match status" value="1"/>
</dbReference>
<organism evidence="10">
    <name type="scientific">Pyrodinium bahamense</name>
    <dbReference type="NCBI Taxonomy" id="73915"/>
    <lineage>
        <taxon>Eukaryota</taxon>
        <taxon>Sar</taxon>
        <taxon>Alveolata</taxon>
        <taxon>Dinophyceae</taxon>
        <taxon>Gonyaulacales</taxon>
        <taxon>Pyrocystaceae</taxon>
        <taxon>Pyrodinium</taxon>
    </lineage>
</organism>
<proteinExistence type="inferred from homology"/>
<gene>
    <name evidence="9" type="ORF">PBAH0796_LOCUS26636</name>
    <name evidence="10" type="ORF">PBAH0796_LOCUS26638</name>
    <name evidence="11" type="ORF">PBAH0796_LOCUS26639</name>
</gene>
<dbReference type="GO" id="GO:0015979">
    <property type="term" value="P:photosynthesis"/>
    <property type="evidence" value="ECO:0007669"/>
    <property type="project" value="UniProtKB-KW"/>
</dbReference>
<evidence type="ECO:0000256" key="7">
    <source>
        <dbReference type="ARBA" id="ARBA00023276"/>
    </source>
</evidence>
<accession>A0A6T9ABP5</accession>
<dbReference type="InterPro" id="IPR009388">
    <property type="entry name" value="PSII_PsbY"/>
</dbReference>
<keyword evidence="6 8" id="KW-0472">Membrane</keyword>
<evidence type="ECO:0000256" key="4">
    <source>
        <dbReference type="ARBA" id="ARBA00022989"/>
    </source>
</evidence>
<comment type="subcellular location">
    <subcellularLocation>
        <location evidence="1">Membrane</location>
    </subcellularLocation>
</comment>
<keyword evidence="4 8" id="KW-1133">Transmembrane helix</keyword>
<reference evidence="10" key="1">
    <citation type="submission" date="2021-01" db="EMBL/GenBank/DDBJ databases">
        <authorList>
            <person name="Corre E."/>
            <person name="Pelletier E."/>
            <person name="Niang G."/>
            <person name="Scheremetjew M."/>
            <person name="Finn R."/>
            <person name="Kale V."/>
            <person name="Holt S."/>
            <person name="Cochrane G."/>
            <person name="Meng A."/>
            <person name="Brown T."/>
            <person name="Cohen L."/>
        </authorList>
    </citation>
    <scope>NUCLEOTIDE SEQUENCE</scope>
    <source>
        <strain evidence="10">Pbaha01</strain>
    </source>
</reference>
<feature type="transmembrane region" description="Helical" evidence="8">
    <location>
        <begin position="92"/>
        <end position="111"/>
    </location>
</feature>
<evidence type="ECO:0000256" key="5">
    <source>
        <dbReference type="ARBA" id="ARBA00023078"/>
    </source>
</evidence>
<dbReference type="EMBL" id="HBEG01043688">
    <property type="protein sequence ID" value="CAD8382950.1"/>
    <property type="molecule type" value="Transcribed_RNA"/>
</dbReference>
<evidence type="ECO:0000313" key="9">
    <source>
        <dbReference type="EMBL" id="CAD8382948.1"/>
    </source>
</evidence>
<evidence type="ECO:0000256" key="2">
    <source>
        <dbReference type="ARBA" id="ARBA00022531"/>
    </source>
</evidence>
<dbReference type="EMBL" id="HBEG01043690">
    <property type="protein sequence ID" value="CAD8382951.1"/>
    <property type="molecule type" value="Transcribed_RNA"/>
</dbReference>
<name>A0A6T9ABP5_9DINO</name>
<dbReference type="AlphaFoldDB" id="A0A6T9ABP5"/>
<keyword evidence="3 8" id="KW-0812">Transmembrane</keyword>
<dbReference type="GO" id="GO:0009523">
    <property type="term" value="C:photosystem II"/>
    <property type="evidence" value="ECO:0007669"/>
    <property type="project" value="UniProtKB-KW"/>
</dbReference>
<dbReference type="EMBL" id="HBEG01043682">
    <property type="protein sequence ID" value="CAD8382948.1"/>
    <property type="molecule type" value="Transcribed_RNA"/>
</dbReference>
<keyword evidence="5" id="KW-0793">Thylakoid</keyword>
<keyword evidence="2" id="KW-0602">Photosynthesis</keyword>
<evidence type="ECO:0000313" key="11">
    <source>
        <dbReference type="EMBL" id="CAD8382951.1"/>
    </source>
</evidence>
<evidence type="ECO:0000313" key="10">
    <source>
        <dbReference type="EMBL" id="CAD8382950.1"/>
    </source>
</evidence>
<dbReference type="Pfam" id="PF06298">
    <property type="entry name" value="PsbY"/>
    <property type="match status" value="1"/>
</dbReference>
<keyword evidence="7" id="KW-0604">Photosystem II</keyword>
<dbReference type="HAMAP" id="MF_00717">
    <property type="entry name" value="PSII_PsbY"/>
    <property type="match status" value="1"/>
</dbReference>
<protein>
    <submittedName>
        <fullName evidence="10">Uncharacterized protein</fullName>
    </submittedName>
</protein>
<evidence type="ECO:0000256" key="8">
    <source>
        <dbReference type="SAM" id="Phobius"/>
    </source>
</evidence>